<dbReference type="InterPro" id="IPR000639">
    <property type="entry name" value="Epox_hydrolase-like"/>
</dbReference>
<dbReference type="PANTHER" id="PTHR43689">
    <property type="entry name" value="HYDROLASE"/>
    <property type="match status" value="1"/>
</dbReference>
<dbReference type="Gene3D" id="3.40.50.1820">
    <property type="entry name" value="alpha/beta hydrolase"/>
    <property type="match status" value="1"/>
</dbReference>
<keyword evidence="2" id="KW-0378">Hydrolase</keyword>
<dbReference type="RefSeq" id="WP_029632482.1">
    <property type="nucleotide sequence ID" value="NZ_JACJTA010000018.1"/>
</dbReference>
<keyword evidence="3" id="KW-1185">Reference proteome</keyword>
<evidence type="ECO:0000259" key="1">
    <source>
        <dbReference type="Pfam" id="PF00561"/>
    </source>
</evidence>
<evidence type="ECO:0000313" key="2">
    <source>
        <dbReference type="EMBL" id="MBD2605069.1"/>
    </source>
</evidence>
<dbReference type="GO" id="GO:0016787">
    <property type="term" value="F:hydrolase activity"/>
    <property type="evidence" value="ECO:0007669"/>
    <property type="project" value="UniProtKB-KW"/>
</dbReference>
<dbReference type="SUPFAM" id="SSF53474">
    <property type="entry name" value="alpha/beta-Hydrolases"/>
    <property type="match status" value="1"/>
</dbReference>
<dbReference type="Pfam" id="PF00561">
    <property type="entry name" value="Abhydrolase_1"/>
    <property type="match status" value="1"/>
</dbReference>
<proteinExistence type="predicted"/>
<reference evidence="2 3" key="1">
    <citation type="journal article" date="2020" name="ISME J.">
        <title>Comparative genomics reveals insights into cyanobacterial evolution and habitat adaptation.</title>
        <authorList>
            <person name="Chen M.Y."/>
            <person name="Teng W.K."/>
            <person name="Zhao L."/>
            <person name="Hu C.X."/>
            <person name="Zhou Y.K."/>
            <person name="Han B.P."/>
            <person name="Song L.R."/>
            <person name="Shu W.S."/>
        </authorList>
    </citation>
    <scope>NUCLEOTIDE SEQUENCE [LARGE SCALE GENOMIC DNA]</scope>
    <source>
        <strain evidence="2 3">FACHB-248</strain>
    </source>
</reference>
<gene>
    <name evidence="2" type="ORF">H6G81_11135</name>
</gene>
<dbReference type="EMBL" id="JACJTA010000018">
    <property type="protein sequence ID" value="MBD2605069.1"/>
    <property type="molecule type" value="Genomic_DNA"/>
</dbReference>
<sequence length="297" mass="32548">MFASFLPAGVGQLREADAIALAQSIEQIAISTPLSTQPITTTYVHKGSGGTPILLIHGFDSSLLEFRRLLPLLAENNDTFAVDLLGFGFTDRVSQIQFSPTAIKTHLYSFWKTVINQPVILVGASMGGAAAIDFTLTYPEVVQKLVLIDSAGLTAGSPLSKLMFPPLDYLATQFLRNPKIRQSISRAAYKNKSLASSDAQLCAALHLEMPSWHLALIAFTKSGGYSGFKLNQLSQIKQPTLILWGDFDRILGTVDAERFNKAIPHSKLIWISDCGHVPHLEQPQITAQHISEFSHKY</sequence>
<dbReference type="InterPro" id="IPR029058">
    <property type="entry name" value="AB_hydrolase_fold"/>
</dbReference>
<organism evidence="2 3">
    <name type="scientific">Scytonema hofmannii FACHB-248</name>
    <dbReference type="NCBI Taxonomy" id="1842502"/>
    <lineage>
        <taxon>Bacteria</taxon>
        <taxon>Bacillati</taxon>
        <taxon>Cyanobacteriota</taxon>
        <taxon>Cyanophyceae</taxon>
        <taxon>Nostocales</taxon>
        <taxon>Scytonemataceae</taxon>
        <taxon>Scytonema</taxon>
    </lineage>
</organism>
<dbReference type="PANTHER" id="PTHR43689:SF8">
    <property type="entry name" value="ALPHA_BETA-HYDROLASES SUPERFAMILY PROTEIN"/>
    <property type="match status" value="1"/>
</dbReference>
<comment type="caution">
    <text evidence="2">The sequence shown here is derived from an EMBL/GenBank/DDBJ whole genome shotgun (WGS) entry which is preliminary data.</text>
</comment>
<dbReference type="Proteomes" id="UP000660380">
    <property type="component" value="Unassembled WGS sequence"/>
</dbReference>
<dbReference type="PRINTS" id="PR00111">
    <property type="entry name" value="ABHYDROLASE"/>
</dbReference>
<dbReference type="PRINTS" id="PR00412">
    <property type="entry name" value="EPOXHYDRLASE"/>
</dbReference>
<protein>
    <submittedName>
        <fullName evidence="2">Alpha/beta hydrolase</fullName>
    </submittedName>
</protein>
<accession>A0ABR8GPF0</accession>
<feature type="domain" description="AB hydrolase-1" evidence="1">
    <location>
        <begin position="52"/>
        <end position="283"/>
    </location>
</feature>
<name>A0ABR8GPF0_9CYAN</name>
<evidence type="ECO:0000313" key="3">
    <source>
        <dbReference type="Proteomes" id="UP000660380"/>
    </source>
</evidence>
<dbReference type="InterPro" id="IPR000073">
    <property type="entry name" value="AB_hydrolase_1"/>
</dbReference>